<organism evidence="3 4">
    <name type="scientific">Arcobacter caeni</name>
    <dbReference type="NCBI Taxonomy" id="1912877"/>
    <lineage>
        <taxon>Bacteria</taxon>
        <taxon>Pseudomonadati</taxon>
        <taxon>Campylobacterota</taxon>
        <taxon>Epsilonproteobacteria</taxon>
        <taxon>Campylobacterales</taxon>
        <taxon>Arcobacteraceae</taxon>
        <taxon>Arcobacter</taxon>
    </lineage>
</organism>
<evidence type="ECO:0000256" key="1">
    <source>
        <dbReference type="ARBA" id="ARBA00023172"/>
    </source>
</evidence>
<dbReference type="AlphaFoldDB" id="A0A363CW81"/>
<name>A0A363CW81_9BACT</name>
<dbReference type="GO" id="GO:0003677">
    <property type="term" value="F:DNA binding"/>
    <property type="evidence" value="ECO:0007669"/>
    <property type="project" value="InterPro"/>
</dbReference>
<dbReference type="InterPro" id="IPR011010">
    <property type="entry name" value="DNA_brk_join_enz"/>
</dbReference>
<dbReference type="Proteomes" id="UP000251135">
    <property type="component" value="Unassembled WGS sequence"/>
</dbReference>
<dbReference type="InterPro" id="IPR013762">
    <property type="entry name" value="Integrase-like_cat_sf"/>
</dbReference>
<dbReference type="PROSITE" id="PS51898">
    <property type="entry name" value="TYR_RECOMBINASE"/>
    <property type="match status" value="1"/>
</dbReference>
<dbReference type="GO" id="GO:0015074">
    <property type="term" value="P:DNA integration"/>
    <property type="evidence" value="ECO:0007669"/>
    <property type="project" value="InterPro"/>
</dbReference>
<dbReference type="Gene3D" id="1.10.443.10">
    <property type="entry name" value="Intergrase catalytic core"/>
    <property type="match status" value="1"/>
</dbReference>
<reference evidence="3 4" key="1">
    <citation type="submission" date="2017-02" db="EMBL/GenBank/DDBJ databases">
        <title>Arcobacter caeni sp. nov, a new Arcobacter species isolated from reclaimed water.</title>
        <authorList>
            <person name="Figueras M.J."/>
            <person name="Perez-Cataluna A."/>
            <person name="Salas-Masso N."/>
        </authorList>
    </citation>
    <scope>NUCLEOTIDE SEQUENCE [LARGE SCALE GENOMIC DNA]</scope>
    <source>
        <strain evidence="3 4">RW17-10</strain>
    </source>
</reference>
<dbReference type="OrthoDB" id="5391994at2"/>
<comment type="caution">
    <text evidence="3">The sequence shown here is derived from an EMBL/GenBank/DDBJ whole genome shotgun (WGS) entry which is preliminary data.</text>
</comment>
<dbReference type="EMBL" id="MUXE01000031">
    <property type="protein sequence ID" value="PUE63334.1"/>
    <property type="molecule type" value="Genomic_DNA"/>
</dbReference>
<gene>
    <name evidence="3" type="ORF">B0174_11845</name>
</gene>
<keyword evidence="1" id="KW-0233">DNA recombination</keyword>
<keyword evidence="4" id="KW-1185">Reference proteome</keyword>
<dbReference type="Pfam" id="PF00589">
    <property type="entry name" value="Phage_integrase"/>
    <property type="match status" value="1"/>
</dbReference>
<dbReference type="RefSeq" id="WP_108561292.1">
    <property type="nucleotide sequence ID" value="NZ_MUXE01000031.1"/>
</dbReference>
<evidence type="ECO:0000259" key="2">
    <source>
        <dbReference type="PROSITE" id="PS51898"/>
    </source>
</evidence>
<proteinExistence type="predicted"/>
<evidence type="ECO:0000313" key="3">
    <source>
        <dbReference type="EMBL" id="PUE63334.1"/>
    </source>
</evidence>
<dbReference type="SUPFAM" id="SSF56349">
    <property type="entry name" value="DNA breaking-rejoining enzymes"/>
    <property type="match status" value="1"/>
</dbReference>
<sequence length="70" mass="8319">MFFSYLSIEYKTLYATRHSFASVMVENNVPLTYVQKQLGHKRLSTTMDYYIKNGLINENKYNPILDVIYE</sequence>
<dbReference type="GO" id="GO:0006310">
    <property type="term" value="P:DNA recombination"/>
    <property type="evidence" value="ECO:0007669"/>
    <property type="project" value="UniProtKB-KW"/>
</dbReference>
<protein>
    <recommendedName>
        <fullName evidence="2">Tyr recombinase domain-containing protein</fullName>
    </recommendedName>
</protein>
<accession>A0A363CW81</accession>
<dbReference type="InterPro" id="IPR002104">
    <property type="entry name" value="Integrase_catalytic"/>
</dbReference>
<evidence type="ECO:0000313" key="4">
    <source>
        <dbReference type="Proteomes" id="UP000251135"/>
    </source>
</evidence>
<feature type="domain" description="Tyr recombinase" evidence="2">
    <location>
        <begin position="1"/>
        <end position="65"/>
    </location>
</feature>